<organism evidence="2 3">
    <name type="scientific">Trifolium medium</name>
    <dbReference type="NCBI Taxonomy" id="97028"/>
    <lineage>
        <taxon>Eukaryota</taxon>
        <taxon>Viridiplantae</taxon>
        <taxon>Streptophyta</taxon>
        <taxon>Embryophyta</taxon>
        <taxon>Tracheophyta</taxon>
        <taxon>Spermatophyta</taxon>
        <taxon>Magnoliopsida</taxon>
        <taxon>eudicotyledons</taxon>
        <taxon>Gunneridae</taxon>
        <taxon>Pentapetalae</taxon>
        <taxon>rosids</taxon>
        <taxon>fabids</taxon>
        <taxon>Fabales</taxon>
        <taxon>Fabaceae</taxon>
        <taxon>Papilionoideae</taxon>
        <taxon>50 kb inversion clade</taxon>
        <taxon>NPAAA clade</taxon>
        <taxon>Hologalegina</taxon>
        <taxon>IRL clade</taxon>
        <taxon>Trifolieae</taxon>
        <taxon>Trifolium</taxon>
    </lineage>
</organism>
<keyword evidence="1" id="KW-1133">Transmembrane helix</keyword>
<feature type="transmembrane region" description="Helical" evidence="1">
    <location>
        <begin position="55"/>
        <end position="84"/>
    </location>
</feature>
<dbReference type="PANTHER" id="PTHR11439">
    <property type="entry name" value="GAG-POL-RELATED RETROTRANSPOSON"/>
    <property type="match status" value="1"/>
</dbReference>
<evidence type="ECO:0000313" key="2">
    <source>
        <dbReference type="EMBL" id="MCI00699.1"/>
    </source>
</evidence>
<comment type="caution">
    <text evidence="2">The sequence shown here is derived from an EMBL/GenBank/DDBJ whole genome shotgun (WGS) entry which is preliminary data.</text>
</comment>
<evidence type="ECO:0000256" key="1">
    <source>
        <dbReference type="SAM" id="Phobius"/>
    </source>
</evidence>
<keyword evidence="1" id="KW-0472">Membrane</keyword>
<sequence length="109" mass="12217">MGLMLYHFDVHKPVSLKVLCDADWASDPGDRRPTSGAAIFFGSSLVSWWSKKQQVVASLICIISAAYSTILIACWSVTCLLVLLQFRAVINQIRGWRTEVHDRYVGPHP</sequence>
<dbReference type="PANTHER" id="PTHR11439:SF455">
    <property type="entry name" value="RLK (RECEPTOR-LIKE PROTEIN KINASE) 8, PUTATIVE-RELATED"/>
    <property type="match status" value="1"/>
</dbReference>
<name>A0A392NNL0_9FABA</name>
<dbReference type="AlphaFoldDB" id="A0A392NNL0"/>
<evidence type="ECO:0000313" key="3">
    <source>
        <dbReference type="Proteomes" id="UP000265520"/>
    </source>
</evidence>
<reference evidence="2 3" key="1">
    <citation type="journal article" date="2018" name="Front. Plant Sci.">
        <title>Red Clover (Trifolium pratense) and Zigzag Clover (T. medium) - A Picture of Genomic Similarities and Differences.</title>
        <authorList>
            <person name="Dluhosova J."/>
            <person name="Istvanek J."/>
            <person name="Nedelnik J."/>
            <person name="Repkova J."/>
        </authorList>
    </citation>
    <scope>NUCLEOTIDE SEQUENCE [LARGE SCALE GENOMIC DNA]</scope>
    <source>
        <strain evidence="3">cv. 10/8</strain>
        <tissue evidence="2">Leaf</tissue>
    </source>
</reference>
<keyword evidence="3" id="KW-1185">Reference proteome</keyword>
<keyword evidence="1" id="KW-0812">Transmembrane</keyword>
<dbReference type="Proteomes" id="UP000265520">
    <property type="component" value="Unassembled WGS sequence"/>
</dbReference>
<proteinExistence type="predicted"/>
<accession>A0A392NNL0</accession>
<dbReference type="EMBL" id="LXQA010043991">
    <property type="protein sequence ID" value="MCI00699.1"/>
    <property type="molecule type" value="Genomic_DNA"/>
</dbReference>
<protein>
    <submittedName>
        <fullName evidence="2">Copia protein</fullName>
    </submittedName>
</protein>